<accession>A0A6C0C5G9</accession>
<organism evidence="7">
    <name type="scientific">viral metagenome</name>
    <dbReference type="NCBI Taxonomy" id="1070528"/>
    <lineage>
        <taxon>unclassified sequences</taxon>
        <taxon>metagenomes</taxon>
        <taxon>organismal metagenomes</taxon>
    </lineage>
</organism>
<dbReference type="PANTHER" id="PTHR10057">
    <property type="entry name" value="PERIPHERAL-TYPE BENZODIAZEPINE RECEPTOR"/>
    <property type="match status" value="1"/>
</dbReference>
<dbReference type="GO" id="GO:0033013">
    <property type="term" value="P:tetrapyrrole metabolic process"/>
    <property type="evidence" value="ECO:0007669"/>
    <property type="project" value="UniProtKB-ARBA"/>
</dbReference>
<dbReference type="CDD" id="cd15904">
    <property type="entry name" value="TSPO_MBR"/>
    <property type="match status" value="1"/>
</dbReference>
<proteinExistence type="inferred from homology"/>
<comment type="similarity">
    <text evidence="2">Belongs to the TspO/BZRP family.</text>
</comment>
<keyword evidence="4 6" id="KW-1133">Transmembrane helix</keyword>
<dbReference type="FunFam" id="1.20.1260.100:FF:000001">
    <property type="entry name" value="translocator protein 2"/>
    <property type="match status" value="1"/>
</dbReference>
<comment type="subcellular location">
    <subcellularLocation>
        <location evidence="1">Membrane</location>
        <topology evidence="1">Multi-pass membrane protein</topology>
    </subcellularLocation>
</comment>
<evidence type="ECO:0008006" key="8">
    <source>
        <dbReference type="Google" id="ProtNLM"/>
    </source>
</evidence>
<dbReference type="Pfam" id="PF03073">
    <property type="entry name" value="TspO_MBR"/>
    <property type="match status" value="1"/>
</dbReference>
<feature type="transmembrane region" description="Helical" evidence="6">
    <location>
        <begin position="18"/>
        <end position="39"/>
    </location>
</feature>
<evidence type="ECO:0000256" key="2">
    <source>
        <dbReference type="ARBA" id="ARBA00007524"/>
    </source>
</evidence>
<evidence type="ECO:0000313" key="7">
    <source>
        <dbReference type="EMBL" id="QHS99341.1"/>
    </source>
</evidence>
<keyword evidence="3 6" id="KW-0812">Transmembrane</keyword>
<evidence type="ECO:0000256" key="6">
    <source>
        <dbReference type="SAM" id="Phobius"/>
    </source>
</evidence>
<evidence type="ECO:0000256" key="4">
    <source>
        <dbReference type="ARBA" id="ARBA00022989"/>
    </source>
</evidence>
<dbReference type="Gene3D" id="1.20.1260.100">
    <property type="entry name" value="TspO/MBR protein"/>
    <property type="match status" value="1"/>
</dbReference>
<keyword evidence="5 6" id="KW-0472">Membrane</keyword>
<dbReference type="GO" id="GO:0016020">
    <property type="term" value="C:membrane"/>
    <property type="evidence" value="ECO:0007669"/>
    <property type="project" value="UniProtKB-SubCell"/>
</dbReference>
<dbReference type="EMBL" id="MN739339">
    <property type="protein sequence ID" value="QHS99341.1"/>
    <property type="molecule type" value="Genomic_DNA"/>
</dbReference>
<feature type="transmembrane region" description="Helical" evidence="6">
    <location>
        <begin position="103"/>
        <end position="125"/>
    </location>
</feature>
<dbReference type="PANTHER" id="PTHR10057:SF0">
    <property type="entry name" value="TRANSLOCATOR PROTEIN"/>
    <property type="match status" value="1"/>
</dbReference>
<dbReference type="InterPro" id="IPR004307">
    <property type="entry name" value="TspO_MBR"/>
</dbReference>
<dbReference type="InterPro" id="IPR038330">
    <property type="entry name" value="TspO/MBR-related_sf"/>
</dbReference>
<dbReference type="PIRSF" id="PIRSF005859">
    <property type="entry name" value="PBR"/>
    <property type="match status" value="1"/>
</dbReference>
<sequence>MNRWYRNLKKAPFSPPGYIFGIIWPILYIFMGVSTYTVWTNKKCYPYCSAITYFNIQLFFNLIWTTLFFTLNMPKLALLDIVLILGFSIATFIKYFNINKLAAYILIPYILWLCLAFSLNAYIVIYN</sequence>
<dbReference type="AlphaFoldDB" id="A0A6C0C5G9"/>
<evidence type="ECO:0000256" key="5">
    <source>
        <dbReference type="ARBA" id="ARBA00023136"/>
    </source>
</evidence>
<evidence type="ECO:0000256" key="1">
    <source>
        <dbReference type="ARBA" id="ARBA00004141"/>
    </source>
</evidence>
<reference evidence="7" key="1">
    <citation type="journal article" date="2020" name="Nature">
        <title>Giant virus diversity and host interactions through global metagenomics.</title>
        <authorList>
            <person name="Schulz F."/>
            <person name="Roux S."/>
            <person name="Paez-Espino D."/>
            <person name="Jungbluth S."/>
            <person name="Walsh D.A."/>
            <person name="Denef V.J."/>
            <person name="McMahon K.D."/>
            <person name="Konstantinidis K.T."/>
            <person name="Eloe-Fadrosh E.A."/>
            <person name="Kyrpides N.C."/>
            <person name="Woyke T."/>
        </authorList>
    </citation>
    <scope>NUCLEOTIDE SEQUENCE</scope>
    <source>
        <strain evidence="7">GVMAG-M-3300020185-33</strain>
    </source>
</reference>
<feature type="transmembrane region" description="Helical" evidence="6">
    <location>
        <begin position="77"/>
        <end position="96"/>
    </location>
</feature>
<name>A0A6C0C5G9_9ZZZZ</name>
<feature type="transmembrane region" description="Helical" evidence="6">
    <location>
        <begin position="51"/>
        <end position="71"/>
    </location>
</feature>
<evidence type="ECO:0000256" key="3">
    <source>
        <dbReference type="ARBA" id="ARBA00022692"/>
    </source>
</evidence>
<protein>
    <recommendedName>
        <fullName evidence="8">TspO/MBR family protein</fullName>
    </recommendedName>
</protein>